<comment type="caution">
    <text evidence="10">The sequence shown here is derived from an EMBL/GenBank/DDBJ whole genome shotgun (WGS) entry which is preliminary data.</text>
</comment>
<dbReference type="InterPro" id="IPR007110">
    <property type="entry name" value="Ig-like_dom"/>
</dbReference>
<evidence type="ECO:0000256" key="2">
    <source>
        <dbReference type="ARBA" id="ARBA00022475"/>
    </source>
</evidence>
<dbReference type="GO" id="GO:0009617">
    <property type="term" value="P:response to bacterium"/>
    <property type="evidence" value="ECO:0007669"/>
    <property type="project" value="TreeGrafter"/>
</dbReference>
<protein>
    <recommendedName>
        <fullName evidence="9">Ig-like domain-containing protein</fullName>
    </recommendedName>
</protein>
<evidence type="ECO:0000256" key="5">
    <source>
        <dbReference type="ARBA" id="ARBA00023136"/>
    </source>
</evidence>
<name>A0A8J4UD44_CLAMG</name>
<dbReference type="SMART" id="SM00409">
    <property type="entry name" value="IG"/>
    <property type="match status" value="1"/>
</dbReference>
<dbReference type="GO" id="GO:0005886">
    <property type="term" value="C:plasma membrane"/>
    <property type="evidence" value="ECO:0007669"/>
    <property type="project" value="UniProtKB-SubCell"/>
</dbReference>
<dbReference type="GO" id="GO:0002376">
    <property type="term" value="P:immune system process"/>
    <property type="evidence" value="ECO:0007669"/>
    <property type="project" value="UniProtKB-KW"/>
</dbReference>
<sequence>TVQPDRRWVTAQSFKEPPVYQPDKELIVNFGDSATVRCCVSEKETGIQITWFKQPNGKKPQIHKTAGETFYSESHVQIRRNFNCFNMTIANVMYADEAMYYCALTKPNIVFADGTYLKLKDNHVTTAPETPKPALNNNSVVYEATLQGNSTYMNTHEKTVLGLGTALAFCAILIFLQFFAILTYLILRKRKCNEINASVENFTGAGQ</sequence>
<keyword evidence="7" id="KW-0325">Glycoprotein</keyword>
<keyword evidence="2" id="KW-1003">Cell membrane</keyword>
<evidence type="ECO:0000256" key="4">
    <source>
        <dbReference type="ARBA" id="ARBA00022859"/>
    </source>
</evidence>
<feature type="non-terminal residue" evidence="10">
    <location>
        <position position="207"/>
    </location>
</feature>
<evidence type="ECO:0000313" key="10">
    <source>
        <dbReference type="EMBL" id="KAF5896274.1"/>
    </source>
</evidence>
<evidence type="ECO:0000256" key="3">
    <source>
        <dbReference type="ARBA" id="ARBA00022729"/>
    </source>
</evidence>
<dbReference type="InterPro" id="IPR013106">
    <property type="entry name" value="Ig_V-set"/>
</dbReference>
<evidence type="ECO:0000313" key="11">
    <source>
        <dbReference type="Proteomes" id="UP000727407"/>
    </source>
</evidence>
<feature type="non-terminal residue" evidence="10">
    <location>
        <position position="1"/>
    </location>
</feature>
<gene>
    <name evidence="10" type="ORF">DAT39_014024</name>
</gene>
<dbReference type="InterPro" id="IPR003599">
    <property type="entry name" value="Ig_sub"/>
</dbReference>
<evidence type="ECO:0000256" key="6">
    <source>
        <dbReference type="ARBA" id="ARBA00023157"/>
    </source>
</evidence>
<evidence type="ECO:0000256" key="1">
    <source>
        <dbReference type="ARBA" id="ARBA00004236"/>
    </source>
</evidence>
<dbReference type="PROSITE" id="PS50835">
    <property type="entry name" value="IG_LIKE"/>
    <property type="match status" value="1"/>
</dbReference>
<proteinExistence type="predicted"/>
<dbReference type="InterPro" id="IPR013783">
    <property type="entry name" value="Ig-like_fold"/>
</dbReference>
<dbReference type="Pfam" id="PF07686">
    <property type="entry name" value="V-set"/>
    <property type="match status" value="1"/>
</dbReference>
<feature type="transmembrane region" description="Helical" evidence="8">
    <location>
        <begin position="160"/>
        <end position="187"/>
    </location>
</feature>
<keyword evidence="4" id="KW-0391">Immunity</keyword>
<dbReference type="PANTHER" id="PTHR19433:SF111">
    <property type="entry name" value="T CELL RECEPTOR ALPHA VARIABLE 4"/>
    <property type="match status" value="1"/>
</dbReference>
<keyword evidence="6" id="KW-1015">Disulfide bond</keyword>
<organism evidence="10 11">
    <name type="scientific">Clarias magur</name>
    <name type="common">Asian catfish</name>
    <name type="synonym">Macropteronotus magur</name>
    <dbReference type="NCBI Taxonomy" id="1594786"/>
    <lineage>
        <taxon>Eukaryota</taxon>
        <taxon>Metazoa</taxon>
        <taxon>Chordata</taxon>
        <taxon>Craniata</taxon>
        <taxon>Vertebrata</taxon>
        <taxon>Euteleostomi</taxon>
        <taxon>Actinopterygii</taxon>
        <taxon>Neopterygii</taxon>
        <taxon>Teleostei</taxon>
        <taxon>Ostariophysi</taxon>
        <taxon>Siluriformes</taxon>
        <taxon>Clariidae</taxon>
        <taxon>Clarias</taxon>
    </lineage>
</organism>
<dbReference type="CDD" id="cd00099">
    <property type="entry name" value="IgV"/>
    <property type="match status" value="1"/>
</dbReference>
<dbReference type="PANTHER" id="PTHR19433">
    <property type="entry name" value="T-CELL RECEPTOR ALPHA CHAIN V REGION-RELATED"/>
    <property type="match status" value="1"/>
</dbReference>
<dbReference type="EMBL" id="QNUK01000283">
    <property type="protein sequence ID" value="KAF5896274.1"/>
    <property type="molecule type" value="Genomic_DNA"/>
</dbReference>
<dbReference type="SUPFAM" id="SSF48726">
    <property type="entry name" value="Immunoglobulin"/>
    <property type="match status" value="1"/>
</dbReference>
<dbReference type="Gene3D" id="2.60.40.10">
    <property type="entry name" value="Immunoglobulins"/>
    <property type="match status" value="1"/>
</dbReference>
<keyword evidence="8" id="KW-0812">Transmembrane</keyword>
<dbReference type="SMART" id="SM00406">
    <property type="entry name" value="IGv"/>
    <property type="match status" value="1"/>
</dbReference>
<accession>A0A8J4UD44</accession>
<evidence type="ECO:0000259" key="9">
    <source>
        <dbReference type="PROSITE" id="PS50835"/>
    </source>
</evidence>
<keyword evidence="5 8" id="KW-0472">Membrane</keyword>
<keyword evidence="8" id="KW-1133">Transmembrane helix</keyword>
<comment type="subcellular location">
    <subcellularLocation>
        <location evidence="1">Cell membrane</location>
    </subcellularLocation>
</comment>
<dbReference type="OrthoDB" id="6370831at2759"/>
<feature type="domain" description="Ig-like" evidence="9">
    <location>
        <begin position="17"/>
        <end position="105"/>
    </location>
</feature>
<dbReference type="AlphaFoldDB" id="A0A8J4UD44"/>
<dbReference type="InterPro" id="IPR036179">
    <property type="entry name" value="Ig-like_dom_sf"/>
</dbReference>
<keyword evidence="11" id="KW-1185">Reference proteome</keyword>
<dbReference type="Proteomes" id="UP000727407">
    <property type="component" value="Unassembled WGS sequence"/>
</dbReference>
<reference evidence="10" key="1">
    <citation type="submission" date="2020-07" db="EMBL/GenBank/DDBJ databases">
        <title>Clarias magur genome sequencing, assembly and annotation.</title>
        <authorList>
            <person name="Kushwaha B."/>
            <person name="Kumar R."/>
            <person name="Das P."/>
            <person name="Joshi C.G."/>
            <person name="Kumar D."/>
            <person name="Nagpure N.S."/>
            <person name="Pandey M."/>
            <person name="Agarwal S."/>
            <person name="Srivastava S."/>
            <person name="Singh M."/>
            <person name="Sahoo L."/>
            <person name="Jayasankar P."/>
            <person name="Meher P.K."/>
            <person name="Koringa P.G."/>
            <person name="Iquebal M.A."/>
            <person name="Das S.P."/>
            <person name="Bit A."/>
            <person name="Patnaik S."/>
            <person name="Patel N."/>
            <person name="Shah T.M."/>
            <person name="Hinsu A."/>
            <person name="Jena J.K."/>
        </authorList>
    </citation>
    <scope>NUCLEOTIDE SEQUENCE</scope>
    <source>
        <strain evidence="10">CIFAMagur01</strain>
        <tissue evidence="10">Testis</tissue>
    </source>
</reference>
<keyword evidence="3" id="KW-0732">Signal</keyword>
<evidence type="ECO:0000256" key="7">
    <source>
        <dbReference type="ARBA" id="ARBA00023180"/>
    </source>
</evidence>
<dbReference type="InterPro" id="IPR052051">
    <property type="entry name" value="TCR_complex_component"/>
</dbReference>
<evidence type="ECO:0000256" key="8">
    <source>
        <dbReference type="SAM" id="Phobius"/>
    </source>
</evidence>